<feature type="region of interest" description="Disordered" evidence="1">
    <location>
        <begin position="97"/>
        <end position="139"/>
    </location>
</feature>
<keyword evidence="3" id="KW-1185">Reference proteome</keyword>
<accession>J3MBU7</accession>
<organism evidence="2">
    <name type="scientific">Oryza brachyantha</name>
    <name type="common">malo sina</name>
    <dbReference type="NCBI Taxonomy" id="4533"/>
    <lineage>
        <taxon>Eukaryota</taxon>
        <taxon>Viridiplantae</taxon>
        <taxon>Streptophyta</taxon>
        <taxon>Embryophyta</taxon>
        <taxon>Tracheophyta</taxon>
        <taxon>Spermatophyta</taxon>
        <taxon>Magnoliopsida</taxon>
        <taxon>Liliopsida</taxon>
        <taxon>Poales</taxon>
        <taxon>Poaceae</taxon>
        <taxon>BOP clade</taxon>
        <taxon>Oryzoideae</taxon>
        <taxon>Oryzeae</taxon>
        <taxon>Oryzinae</taxon>
        <taxon>Oryza</taxon>
    </lineage>
</organism>
<proteinExistence type="predicted"/>
<name>J3MBU7_ORYBR</name>
<evidence type="ECO:0000256" key="1">
    <source>
        <dbReference type="SAM" id="MobiDB-lite"/>
    </source>
</evidence>
<protein>
    <submittedName>
        <fullName evidence="2">Uncharacterized protein</fullName>
    </submittedName>
</protein>
<dbReference type="EnsemblPlants" id="OB06G14910.1">
    <property type="protein sequence ID" value="OB06G14910.1"/>
    <property type="gene ID" value="OB06G14910"/>
</dbReference>
<evidence type="ECO:0000313" key="2">
    <source>
        <dbReference type="EnsemblPlants" id="OB06G14910.1"/>
    </source>
</evidence>
<dbReference type="HOGENOM" id="CLU_1153223_0_0_1"/>
<dbReference type="AlphaFoldDB" id="J3MBU7"/>
<dbReference type="Gramene" id="OB06G14910.1">
    <property type="protein sequence ID" value="OB06G14910.1"/>
    <property type="gene ID" value="OB06G14910"/>
</dbReference>
<reference evidence="2" key="2">
    <citation type="submission" date="2013-04" db="UniProtKB">
        <authorList>
            <consortium name="EnsemblPlants"/>
        </authorList>
    </citation>
    <scope>IDENTIFICATION</scope>
</reference>
<reference evidence="2" key="1">
    <citation type="journal article" date="2013" name="Nat. Commun.">
        <title>Whole-genome sequencing of Oryza brachyantha reveals mechanisms underlying Oryza genome evolution.</title>
        <authorList>
            <person name="Chen J."/>
            <person name="Huang Q."/>
            <person name="Gao D."/>
            <person name="Wang J."/>
            <person name="Lang Y."/>
            <person name="Liu T."/>
            <person name="Li B."/>
            <person name="Bai Z."/>
            <person name="Luis Goicoechea J."/>
            <person name="Liang C."/>
            <person name="Chen C."/>
            <person name="Zhang W."/>
            <person name="Sun S."/>
            <person name="Liao Y."/>
            <person name="Zhang X."/>
            <person name="Yang L."/>
            <person name="Song C."/>
            <person name="Wang M."/>
            <person name="Shi J."/>
            <person name="Liu G."/>
            <person name="Liu J."/>
            <person name="Zhou H."/>
            <person name="Zhou W."/>
            <person name="Yu Q."/>
            <person name="An N."/>
            <person name="Chen Y."/>
            <person name="Cai Q."/>
            <person name="Wang B."/>
            <person name="Liu B."/>
            <person name="Min J."/>
            <person name="Huang Y."/>
            <person name="Wu H."/>
            <person name="Li Z."/>
            <person name="Zhang Y."/>
            <person name="Yin Y."/>
            <person name="Song W."/>
            <person name="Jiang J."/>
            <person name="Jackson S.A."/>
            <person name="Wing R.A."/>
            <person name="Wang J."/>
            <person name="Chen M."/>
        </authorList>
    </citation>
    <scope>NUCLEOTIDE SEQUENCE [LARGE SCALE GENOMIC DNA]</scope>
    <source>
        <strain evidence="2">cv. IRGC 101232</strain>
    </source>
</reference>
<evidence type="ECO:0000313" key="3">
    <source>
        <dbReference type="Proteomes" id="UP000006038"/>
    </source>
</evidence>
<feature type="compositionally biased region" description="Pro residues" evidence="1">
    <location>
        <begin position="115"/>
        <end position="137"/>
    </location>
</feature>
<dbReference type="Proteomes" id="UP000006038">
    <property type="component" value="Chromosome 6"/>
</dbReference>
<sequence length="241" mass="26561">MKPEQRNFEKYITFYFSLEGTTKALSTNATGLPHPETIVNCEIRTKSLQIFILFSLFFPFKTRNFCYHACKNRRELTTPGVTGGRWAAAAARPVVAVPQKAKHTAARRTERFPNPRAPPESNPSPKPRSPLPPPPPRRSCTCTCGRGVRSEYDDRRVGRGSCGGRPFRGGAAVLHGLCSRRRPDGRSLLCPALPCHRWVLVLLGWPSRAGGGGSPAVSPRRRRDQVIGAPLVVSLPPAQIF</sequence>